<dbReference type="EMBL" id="CABFNH010000020">
    <property type="protein sequence ID" value="VTZ91445.1"/>
    <property type="molecule type" value="Genomic_DNA"/>
</dbReference>
<dbReference type="InterPro" id="IPR006944">
    <property type="entry name" value="Phage/GTA_portal"/>
</dbReference>
<evidence type="ECO:0000313" key="3">
    <source>
        <dbReference type="Proteomes" id="UP000365705"/>
    </source>
</evidence>
<dbReference type="AlphaFoldDB" id="A0A508YN88"/>
<gene>
    <name evidence="2" type="ORF">LMUP508_01438</name>
</gene>
<accession>A0A508YN88</accession>
<dbReference type="Pfam" id="PF04860">
    <property type="entry name" value="Phage_portal"/>
    <property type="match status" value="1"/>
</dbReference>
<name>A0A508YN88_LIMMU</name>
<dbReference type="Proteomes" id="UP000365705">
    <property type="component" value="Unassembled WGS sequence"/>
</dbReference>
<feature type="compositionally biased region" description="Basic and acidic residues" evidence="1">
    <location>
        <begin position="414"/>
        <end position="428"/>
    </location>
</feature>
<feature type="region of interest" description="Disordered" evidence="1">
    <location>
        <begin position="399"/>
        <end position="428"/>
    </location>
</feature>
<proteinExistence type="predicted"/>
<protein>
    <recommendedName>
        <fullName evidence="4">Phage portal protein</fullName>
    </recommendedName>
</protein>
<evidence type="ECO:0008006" key="4">
    <source>
        <dbReference type="Google" id="ProtNLM"/>
    </source>
</evidence>
<dbReference type="InterPro" id="IPR006427">
    <property type="entry name" value="Portal_HK97"/>
</dbReference>
<sequence>MGFWKTTKEVLVQSFKQLATGRSGDWKGAHYDFMPWANNVFGYKNNSLQTNEEIFSVVTRLANTVSSLPIHLYQNYDEVNNSLSNLLNGESNPSMTSFSLINQLETSRNTDGNGYAFIERDNTGTPIRLWPIEPSTVVVKRNLDDNSIWYEVNSSEWHFMVYNTEMIHVRHITPLDGVVGISPIDVLKGPLDFQKAVEDFSLSEMNKKDAYIIQYDRSVSDEKRRAMIEDFRRMIKENGGAVVQEKGFTFDRFESRFQPGDLKTTESITRSRIANAFNVPLAFLNESTGTSTGTLSEQLMIQFVKMTLVPIVKQYEAEFNRKLLTQSQRARGMYFKFNVNGLLRGDTAARTNFYQMMIRNGIASPNDLRKLEDLPPVKDDTANQLWITGDLYPIDLAIQDRNSREPSPESENAEPEKGGDTNDEKTKQLAEVFNRQAKEHDA</sequence>
<dbReference type="NCBIfam" id="TIGR01537">
    <property type="entry name" value="portal_HK97"/>
    <property type="match status" value="1"/>
</dbReference>
<organism evidence="2 3">
    <name type="scientific">Limosilactobacillus mucosae</name>
    <name type="common">Lactobacillus mucosae</name>
    <dbReference type="NCBI Taxonomy" id="97478"/>
    <lineage>
        <taxon>Bacteria</taxon>
        <taxon>Bacillati</taxon>
        <taxon>Bacillota</taxon>
        <taxon>Bacilli</taxon>
        <taxon>Lactobacillales</taxon>
        <taxon>Lactobacillaceae</taxon>
        <taxon>Limosilactobacillus</taxon>
    </lineage>
</organism>
<dbReference type="RefSeq" id="WP_143113192.1">
    <property type="nucleotide sequence ID" value="NZ_CABFNH010000020.1"/>
</dbReference>
<evidence type="ECO:0000256" key="1">
    <source>
        <dbReference type="SAM" id="MobiDB-lite"/>
    </source>
</evidence>
<reference evidence="2 3" key="1">
    <citation type="submission" date="2019-06" db="EMBL/GenBank/DDBJ databases">
        <authorList>
            <person name="Rodrigo-Torres L."/>
            <person name="Arahal R. D."/>
            <person name="Lucena T."/>
        </authorList>
    </citation>
    <scope>NUCLEOTIDE SEQUENCE [LARGE SCALE GENOMIC DNA]</scope>
    <source>
        <strain evidence="2 3">INIA P508</strain>
    </source>
</reference>
<evidence type="ECO:0000313" key="2">
    <source>
        <dbReference type="EMBL" id="VTZ91445.1"/>
    </source>
</evidence>